<dbReference type="SUPFAM" id="SSF51905">
    <property type="entry name" value="FAD/NAD(P)-binding domain"/>
    <property type="match status" value="1"/>
</dbReference>
<dbReference type="Gene3D" id="3.50.50.60">
    <property type="entry name" value="FAD/NAD(P)-binding domain"/>
    <property type="match status" value="2"/>
</dbReference>
<sequence length="497" mass="52497">MSTRADADVAVVGSGPNGLAAAVTMARAGLSVRVYERASTIGGGARTAEVTLPGFRHDICSAVHPLALSSGFFRSFRLEERMRLAVPEISFGHPLDGGRAGIAFRDLGRTADALGADGRAYRRLMEPLVRRADEVAQFTGSSLVRLPAHPLTAALFGLRALEQGSPLWNLRFGDEVAPAMLSGVAAHSILPMPSLGTAGAALSLGVQAHARGWPVPIGGSQAIVDTMVADLLEHGGEIVTDAEVRRLDDVRPAKAVLLDVAPVNLARIAAQELPRRYLAALRRFRYGNAVAKTDFALSGPVPWANEELRRAPTVHVGGTRAEIAAAEREVAAGRHAASPYVLVSQPSIVDEERAPAGGHVLWAYTHVPSGSTHDQTEAITRQIERFAPGFRDLVLGSASRTATEYESYDPNYIGGDIAAGAATFGQLIARPTLSLDPWSTPARGVYLCSSSTPPGPGVHGLSGWYAARRALAAVFGIRTPPSLAPHPNRSESPCRPM</sequence>
<protein>
    <submittedName>
        <fullName evidence="1">Phytoene desaturase family protein</fullName>
    </submittedName>
</protein>
<dbReference type="AlphaFoldDB" id="A0AB39BHU7"/>
<organism evidence="1">
    <name type="scientific">Herbiconiux sp. A18JL235</name>
    <dbReference type="NCBI Taxonomy" id="3152363"/>
    <lineage>
        <taxon>Bacteria</taxon>
        <taxon>Bacillati</taxon>
        <taxon>Actinomycetota</taxon>
        <taxon>Actinomycetes</taxon>
        <taxon>Micrococcales</taxon>
        <taxon>Microbacteriaceae</taxon>
        <taxon>Herbiconiux</taxon>
    </lineage>
</organism>
<dbReference type="PANTHER" id="PTHR10668:SF105">
    <property type="entry name" value="DEHYDROGENASE-RELATED"/>
    <property type="match status" value="1"/>
</dbReference>
<dbReference type="EMBL" id="CP162511">
    <property type="protein sequence ID" value="XDI05567.1"/>
    <property type="molecule type" value="Genomic_DNA"/>
</dbReference>
<dbReference type="Pfam" id="PF13450">
    <property type="entry name" value="NAD_binding_8"/>
    <property type="match status" value="1"/>
</dbReference>
<proteinExistence type="predicted"/>
<dbReference type="InterPro" id="IPR036188">
    <property type="entry name" value="FAD/NAD-bd_sf"/>
</dbReference>
<name>A0AB39BHU7_9MICO</name>
<gene>
    <name evidence="1" type="ORF">ABFY20_00325</name>
</gene>
<dbReference type="PANTHER" id="PTHR10668">
    <property type="entry name" value="PHYTOENE DEHYDROGENASE"/>
    <property type="match status" value="1"/>
</dbReference>
<dbReference type="RefSeq" id="WP_368497948.1">
    <property type="nucleotide sequence ID" value="NZ_CP162511.1"/>
</dbReference>
<reference evidence="1" key="1">
    <citation type="submission" date="2024-05" db="EMBL/GenBank/DDBJ databases">
        <title>Herbiconiux sp. A18JL235.</title>
        <authorList>
            <person name="Zhang G."/>
        </authorList>
    </citation>
    <scope>NUCLEOTIDE SEQUENCE</scope>
    <source>
        <strain evidence="1">A18JL235</strain>
    </source>
</reference>
<dbReference type="PRINTS" id="PR00419">
    <property type="entry name" value="ADXRDTASE"/>
</dbReference>
<evidence type="ECO:0000313" key="1">
    <source>
        <dbReference type="EMBL" id="XDI05567.1"/>
    </source>
</evidence>
<accession>A0AB39BHU7</accession>